<accession>A0A6G1G627</accession>
<dbReference type="GO" id="GO:0004190">
    <property type="term" value="F:aspartic-type endopeptidase activity"/>
    <property type="evidence" value="ECO:0007669"/>
    <property type="project" value="InterPro"/>
</dbReference>
<dbReference type="RefSeq" id="XP_033535103.1">
    <property type="nucleotide sequence ID" value="XM_033677494.1"/>
</dbReference>
<gene>
    <name evidence="4 6" type="ORF">P152DRAFT_434609</name>
</gene>
<dbReference type="InterPro" id="IPR021109">
    <property type="entry name" value="Peptidase_aspartic_dom_sf"/>
</dbReference>
<keyword evidence="2" id="KW-1015">Disulfide bond</keyword>
<evidence type="ECO:0000259" key="3">
    <source>
        <dbReference type="PROSITE" id="PS51767"/>
    </source>
</evidence>
<dbReference type="SUPFAM" id="SSF50630">
    <property type="entry name" value="Acid proteases"/>
    <property type="match status" value="1"/>
</dbReference>
<feature type="domain" description="Peptidase A1" evidence="3">
    <location>
        <begin position="19"/>
        <end position="382"/>
    </location>
</feature>
<dbReference type="AlphaFoldDB" id="A0A6G1G627"/>
<comment type="similarity">
    <text evidence="1">Belongs to the peptidase A1 family.</text>
</comment>
<dbReference type="Gene3D" id="2.40.70.10">
    <property type="entry name" value="Acid Proteases"/>
    <property type="match status" value="2"/>
</dbReference>
<dbReference type="Pfam" id="PF00026">
    <property type="entry name" value="Asp"/>
    <property type="match status" value="1"/>
</dbReference>
<feature type="disulfide bond" evidence="2">
    <location>
        <begin position="307"/>
        <end position="343"/>
    </location>
</feature>
<reference evidence="4 6" key="1">
    <citation type="submission" date="2020-01" db="EMBL/GenBank/DDBJ databases">
        <authorList>
            <consortium name="DOE Joint Genome Institute"/>
            <person name="Haridas S."/>
            <person name="Albert R."/>
            <person name="Binder M."/>
            <person name="Bloem J."/>
            <person name="Labutti K."/>
            <person name="Salamov A."/>
            <person name="Andreopoulos B."/>
            <person name="Baker S.E."/>
            <person name="Barry K."/>
            <person name="Bills G."/>
            <person name="Bluhm B.H."/>
            <person name="Cannon C."/>
            <person name="Castanera R."/>
            <person name="Culley D.E."/>
            <person name="Daum C."/>
            <person name="Ezra D."/>
            <person name="Gonzalez J.B."/>
            <person name="Henrissat B."/>
            <person name="Kuo A."/>
            <person name="Liang C."/>
            <person name="Lipzen A."/>
            <person name="Lutzoni F."/>
            <person name="Magnuson J."/>
            <person name="Mondo S."/>
            <person name="Nolan M."/>
            <person name="Ohm R."/>
            <person name="Pangilinan J."/>
            <person name="Park H.-J."/>
            <person name="Ramirez L."/>
            <person name="Alfaro M."/>
            <person name="Sun H."/>
            <person name="Tritt A."/>
            <person name="Yoshinaga Y."/>
            <person name="Zwiers L.-H."/>
            <person name="Turgeon B.G."/>
            <person name="Goodwin S.B."/>
            <person name="Spatafora J.W."/>
            <person name="Crous P.W."/>
            <person name="Grigoriev I.V."/>
        </authorList>
    </citation>
    <scope>NUCLEOTIDE SEQUENCE</scope>
    <source>
        <strain evidence="4 6">CBS 781.70</strain>
    </source>
</reference>
<dbReference type="OrthoDB" id="771136at2759"/>
<organism evidence="4">
    <name type="scientific">Eremomyces bilateralis CBS 781.70</name>
    <dbReference type="NCBI Taxonomy" id="1392243"/>
    <lineage>
        <taxon>Eukaryota</taxon>
        <taxon>Fungi</taxon>
        <taxon>Dikarya</taxon>
        <taxon>Ascomycota</taxon>
        <taxon>Pezizomycotina</taxon>
        <taxon>Dothideomycetes</taxon>
        <taxon>Dothideomycetes incertae sedis</taxon>
        <taxon>Eremomycetales</taxon>
        <taxon>Eremomycetaceae</taxon>
        <taxon>Eremomyces</taxon>
    </lineage>
</organism>
<dbReference type="PANTHER" id="PTHR47966:SF51">
    <property type="entry name" value="BETA-SITE APP-CLEAVING ENZYME, ISOFORM A-RELATED"/>
    <property type="match status" value="1"/>
</dbReference>
<keyword evidence="4 6" id="KW-0378">Hydrolase</keyword>
<dbReference type="GeneID" id="54418064"/>
<evidence type="ECO:0000313" key="6">
    <source>
        <dbReference type="RefSeq" id="XP_033535103.1"/>
    </source>
</evidence>
<evidence type="ECO:0000256" key="1">
    <source>
        <dbReference type="ARBA" id="ARBA00007447"/>
    </source>
</evidence>
<keyword evidence="4 6" id="KW-0645">Protease</keyword>
<dbReference type="InterPro" id="IPR001461">
    <property type="entry name" value="Aspartic_peptidase_A1"/>
</dbReference>
<dbReference type="PROSITE" id="PS51767">
    <property type="entry name" value="PEPTIDASE_A1"/>
    <property type="match status" value="1"/>
</dbReference>
<reference evidence="6" key="3">
    <citation type="submission" date="2025-04" db="UniProtKB">
        <authorList>
            <consortium name="RefSeq"/>
        </authorList>
    </citation>
    <scope>IDENTIFICATION</scope>
    <source>
        <strain evidence="6">CBS 781.70</strain>
    </source>
</reference>
<dbReference type="InterPro" id="IPR033121">
    <property type="entry name" value="PEPTIDASE_A1"/>
</dbReference>
<reference evidence="6" key="2">
    <citation type="submission" date="2020-04" db="EMBL/GenBank/DDBJ databases">
        <authorList>
            <consortium name="NCBI Genome Project"/>
        </authorList>
    </citation>
    <scope>NUCLEOTIDE SEQUENCE</scope>
    <source>
        <strain evidence="6">CBS 781.70</strain>
    </source>
</reference>
<sequence>MSRPGVYDVPHDRHPWAGYLLNVTIGNPPQTIPMFNDWTWVQMYTLTTKCMGDEENTWACLNHDQPYYNQTESKTFRNVTDRYPRMNWNPNHFFFYEDMWVEHATEVTTVGSATSTVVFEASDFSFDSTAMAFPFAGVYGMSPVFEGDKPDYQSTFYQQWKSGAWATGLTAFHYCYDGSPDVEKEGCHGYDAIQTMGGYRRDLIQDKKIYWYDITIWDWVNYQNFIWEPKVINYWTLDISQMSIGDEPVAINKTTGGAAIFDHASFGRGAPLSIDGYAYLVDLAQAEPITLQWPPNNGNQSFFSVDCNKRDTLPPIKYAFSGHDKVWEIPAKYYVENIDEATCVLNVRTLGYGEMSDGNFGDQFVMDKYLIFDFEKLRVGLADVKW</sequence>
<evidence type="ECO:0000313" key="5">
    <source>
        <dbReference type="Proteomes" id="UP000504638"/>
    </source>
</evidence>
<proteinExistence type="inferred from homology"/>
<keyword evidence="5" id="KW-1185">Reference proteome</keyword>
<dbReference type="EMBL" id="ML975155">
    <property type="protein sequence ID" value="KAF1813472.1"/>
    <property type="molecule type" value="Genomic_DNA"/>
</dbReference>
<dbReference type="GO" id="GO:0006508">
    <property type="term" value="P:proteolysis"/>
    <property type="evidence" value="ECO:0007669"/>
    <property type="project" value="UniProtKB-KW"/>
</dbReference>
<dbReference type="PANTHER" id="PTHR47966">
    <property type="entry name" value="BETA-SITE APP-CLEAVING ENZYME, ISOFORM A-RELATED"/>
    <property type="match status" value="1"/>
</dbReference>
<evidence type="ECO:0000313" key="4">
    <source>
        <dbReference type="EMBL" id="KAF1813472.1"/>
    </source>
</evidence>
<name>A0A6G1G627_9PEZI</name>
<evidence type="ECO:0000256" key="2">
    <source>
        <dbReference type="PIRSR" id="PIRSR601461-2"/>
    </source>
</evidence>
<dbReference type="Proteomes" id="UP000504638">
    <property type="component" value="Unplaced"/>
</dbReference>
<protein>
    <submittedName>
        <fullName evidence="4 6">Eukaryotic aspartyl protease</fullName>
    </submittedName>
</protein>